<protein>
    <recommendedName>
        <fullName evidence="8">Xylanolytic transcriptional activator regulatory domain-containing protein</fullName>
    </recommendedName>
</protein>
<proteinExistence type="predicted"/>
<name>W7EJP6_BIPV3</name>
<dbReference type="EMBL" id="KI968733">
    <property type="protein sequence ID" value="EUN27044.1"/>
    <property type="molecule type" value="Genomic_DNA"/>
</dbReference>
<evidence type="ECO:0000256" key="7">
    <source>
        <dbReference type="SAM" id="Phobius"/>
    </source>
</evidence>
<keyword evidence="3" id="KW-0238">DNA-binding</keyword>
<keyword evidence="5" id="KW-0539">Nucleus</keyword>
<dbReference type="CDD" id="cd12148">
    <property type="entry name" value="fungal_TF_MHR"/>
    <property type="match status" value="1"/>
</dbReference>
<feature type="domain" description="Xylanolytic transcriptional activator regulatory" evidence="8">
    <location>
        <begin position="321"/>
        <end position="390"/>
    </location>
</feature>
<dbReference type="PANTHER" id="PTHR46910">
    <property type="entry name" value="TRANSCRIPTION FACTOR PDR1"/>
    <property type="match status" value="1"/>
</dbReference>
<feature type="compositionally biased region" description="Basic and acidic residues" evidence="6">
    <location>
        <begin position="208"/>
        <end position="219"/>
    </location>
</feature>
<evidence type="ECO:0000256" key="3">
    <source>
        <dbReference type="ARBA" id="ARBA00023125"/>
    </source>
</evidence>
<feature type="compositionally biased region" description="Polar residues" evidence="6">
    <location>
        <begin position="58"/>
        <end position="70"/>
    </location>
</feature>
<dbReference type="GO" id="GO:0003700">
    <property type="term" value="F:DNA-binding transcription factor activity"/>
    <property type="evidence" value="ECO:0007669"/>
    <property type="project" value="InterPro"/>
</dbReference>
<dbReference type="GO" id="GO:0005634">
    <property type="term" value="C:nucleus"/>
    <property type="evidence" value="ECO:0007669"/>
    <property type="project" value="UniProtKB-SubCell"/>
</dbReference>
<sequence>MISPTSTVDSSRPKKYLSTCDNCRTWKKRGLGCVFSPAKARKTQASRPARGRHAGQGHSRSSTIPSPTNVDAQVNDAHDSITVTTQTPTSSHARNASVSTQNIPGDQTVSESTQYRQNTDLYVDRILFAVRPTGTPEQVRSRYPAGRYSVSRQTVNEHVPSSSLAFFSDNAVDNLCLKLGHDKLKTLVNTLEAQMQARWEAPTSQPHGRPDDNDDSPERRSQYIQSYFEQVHMIYPFLDRDSFEERASSFNPQDSGPTHETWLVLYHTVLSLGCMYHDGGSFEPAKGLAWYYFSLAFHHFQDVLMCKASLLKAQTMTAMIETLCISEAARTVMTLGLHKRNLDRGPYQEGRRIFWVVYCLEKEYAFNSSSASLISDMDISCPLPTDLPINTEGLAWLPCWARYSRILSRAYDSLFSVSATLIPTEECFRRMDCINDELQSWLNSIPDSLRPGSSLHQHRSRPLYMQEMVLRIHFSYYNLRICISRITLNRCPNKGSPRRSENEKCLLTTARAIIESTYMIAMNPFTPVWILGVMPMVAMFIVFDFVVHNPLHAETRRNLSYLDIVAAHYARLDLLAQGTIHDARVADFTSIARLYVESLTGDSANTADNTLAGAGSDIRREPPNDSSLGVGNPDFMSQYEFEQLSATGANSMMNEMDECEISPTGTSFLDFPGPSSSLYMTMPTSGYDIAGFFGDSLGWIPDGNLEL</sequence>
<evidence type="ECO:0000313" key="10">
    <source>
        <dbReference type="Proteomes" id="UP000054337"/>
    </source>
</evidence>
<dbReference type="PANTHER" id="PTHR46910:SF37">
    <property type="entry name" value="ZN(II)2CYS6 TRANSCRIPTION FACTOR (EUROFUNG)"/>
    <property type="match status" value="1"/>
</dbReference>
<dbReference type="AlphaFoldDB" id="W7EJP6"/>
<feature type="region of interest" description="Disordered" evidence="6">
    <location>
        <begin position="606"/>
        <end position="626"/>
    </location>
</feature>
<evidence type="ECO:0000313" key="9">
    <source>
        <dbReference type="EMBL" id="EUN27044.1"/>
    </source>
</evidence>
<evidence type="ECO:0000256" key="1">
    <source>
        <dbReference type="ARBA" id="ARBA00004123"/>
    </source>
</evidence>
<evidence type="ECO:0000259" key="8">
    <source>
        <dbReference type="SMART" id="SM00906"/>
    </source>
</evidence>
<dbReference type="Pfam" id="PF04082">
    <property type="entry name" value="Fungal_trans"/>
    <property type="match status" value="1"/>
</dbReference>
<feature type="region of interest" description="Disordered" evidence="6">
    <location>
        <begin position="39"/>
        <end position="70"/>
    </location>
</feature>
<comment type="subcellular location">
    <subcellularLocation>
        <location evidence="1">Nucleus</location>
    </subcellularLocation>
</comment>
<organism evidence="9 10">
    <name type="scientific">Bipolaris victoriae (strain FI3)</name>
    <name type="common">Victoria blight of oats agent</name>
    <name type="synonym">Cochliobolus victoriae</name>
    <dbReference type="NCBI Taxonomy" id="930091"/>
    <lineage>
        <taxon>Eukaryota</taxon>
        <taxon>Fungi</taxon>
        <taxon>Dikarya</taxon>
        <taxon>Ascomycota</taxon>
        <taxon>Pezizomycotina</taxon>
        <taxon>Dothideomycetes</taxon>
        <taxon>Pleosporomycetidae</taxon>
        <taxon>Pleosporales</taxon>
        <taxon>Pleosporineae</taxon>
        <taxon>Pleosporaceae</taxon>
        <taxon>Bipolaris</taxon>
    </lineage>
</organism>
<evidence type="ECO:0000256" key="5">
    <source>
        <dbReference type="ARBA" id="ARBA00023242"/>
    </source>
</evidence>
<keyword evidence="7" id="KW-1133">Transmembrane helix</keyword>
<feature type="region of interest" description="Disordered" evidence="6">
    <location>
        <begin position="198"/>
        <end position="219"/>
    </location>
</feature>
<keyword evidence="2" id="KW-0805">Transcription regulation</keyword>
<evidence type="ECO:0000256" key="4">
    <source>
        <dbReference type="ARBA" id="ARBA00023163"/>
    </source>
</evidence>
<accession>W7EJP6</accession>
<evidence type="ECO:0000256" key="6">
    <source>
        <dbReference type="SAM" id="MobiDB-lite"/>
    </source>
</evidence>
<keyword evidence="4" id="KW-0804">Transcription</keyword>
<feature type="compositionally biased region" description="Basic residues" evidence="6">
    <location>
        <begin position="39"/>
        <end position="55"/>
    </location>
</feature>
<keyword evidence="7" id="KW-0472">Membrane</keyword>
<evidence type="ECO:0000256" key="2">
    <source>
        <dbReference type="ARBA" id="ARBA00023015"/>
    </source>
</evidence>
<dbReference type="HOGENOM" id="CLU_016058_3_0_1"/>
<keyword evidence="7" id="KW-0812">Transmembrane</keyword>
<dbReference type="GO" id="GO:0006351">
    <property type="term" value="P:DNA-templated transcription"/>
    <property type="evidence" value="ECO:0007669"/>
    <property type="project" value="InterPro"/>
</dbReference>
<feature type="transmembrane region" description="Helical" evidence="7">
    <location>
        <begin position="528"/>
        <end position="547"/>
    </location>
</feature>
<reference evidence="9 10" key="1">
    <citation type="journal article" date="2013" name="PLoS Genet.">
        <title>Comparative genome structure, secondary metabolite, and effector coding capacity across Cochliobolus pathogens.</title>
        <authorList>
            <person name="Condon B.J."/>
            <person name="Leng Y."/>
            <person name="Wu D."/>
            <person name="Bushley K.E."/>
            <person name="Ohm R.A."/>
            <person name="Otillar R."/>
            <person name="Martin J."/>
            <person name="Schackwitz W."/>
            <person name="Grimwood J."/>
            <person name="MohdZainudin N."/>
            <person name="Xue C."/>
            <person name="Wang R."/>
            <person name="Manning V.A."/>
            <person name="Dhillon B."/>
            <person name="Tu Z.J."/>
            <person name="Steffenson B.J."/>
            <person name="Salamov A."/>
            <person name="Sun H."/>
            <person name="Lowry S."/>
            <person name="LaButti K."/>
            <person name="Han J."/>
            <person name="Copeland A."/>
            <person name="Lindquist E."/>
            <person name="Barry K."/>
            <person name="Schmutz J."/>
            <person name="Baker S.E."/>
            <person name="Ciuffetti L.M."/>
            <person name="Grigoriev I.V."/>
            <person name="Zhong S."/>
            <person name="Turgeon B.G."/>
        </authorList>
    </citation>
    <scope>NUCLEOTIDE SEQUENCE [LARGE SCALE GENOMIC DNA]</scope>
    <source>
        <strain evidence="9 10">FI3</strain>
    </source>
</reference>
<dbReference type="GO" id="GO:0008270">
    <property type="term" value="F:zinc ion binding"/>
    <property type="evidence" value="ECO:0007669"/>
    <property type="project" value="InterPro"/>
</dbReference>
<dbReference type="RefSeq" id="XP_014556593.1">
    <property type="nucleotide sequence ID" value="XM_014701107.1"/>
</dbReference>
<feature type="region of interest" description="Disordered" evidence="6">
    <location>
        <begin position="84"/>
        <end position="112"/>
    </location>
</feature>
<dbReference type="OrthoDB" id="39175at2759"/>
<gene>
    <name evidence="9" type="ORF">COCVIDRAFT_15962</name>
</gene>
<dbReference type="InterPro" id="IPR050987">
    <property type="entry name" value="AtrR-like"/>
</dbReference>
<keyword evidence="10" id="KW-1185">Reference proteome</keyword>
<dbReference type="GeneID" id="26251751"/>
<dbReference type="InterPro" id="IPR007219">
    <property type="entry name" value="XnlR_reg_dom"/>
</dbReference>
<dbReference type="GO" id="GO:0003677">
    <property type="term" value="F:DNA binding"/>
    <property type="evidence" value="ECO:0007669"/>
    <property type="project" value="UniProtKB-KW"/>
</dbReference>
<dbReference type="SMART" id="SM00906">
    <property type="entry name" value="Fungal_trans"/>
    <property type="match status" value="1"/>
</dbReference>
<dbReference type="Proteomes" id="UP000054337">
    <property type="component" value="Unassembled WGS sequence"/>
</dbReference>